<dbReference type="AlphaFoldDB" id="A0A6C0GIL0"/>
<protein>
    <recommendedName>
        <fullName evidence="5">aldehyde dehydrogenase (NAD(+))</fullName>
        <ecNumber evidence="5">1.2.1.3</ecNumber>
    </recommendedName>
</protein>
<evidence type="ECO:0000256" key="7">
    <source>
        <dbReference type="RuleBase" id="RU003345"/>
    </source>
</evidence>
<keyword evidence="4" id="KW-0520">NAD</keyword>
<dbReference type="InterPro" id="IPR016163">
    <property type="entry name" value="Ald_DH_C"/>
</dbReference>
<reference evidence="9 10" key="1">
    <citation type="submission" date="2020-01" db="EMBL/GenBank/DDBJ databases">
        <authorList>
            <person name="Kim M.K."/>
        </authorList>
    </citation>
    <scope>NUCLEOTIDE SEQUENCE [LARGE SCALE GENOMIC DNA]</scope>
    <source>
        <strain evidence="9 10">172606-1</strain>
    </source>
</reference>
<feature type="active site" evidence="6">
    <location>
        <position position="269"/>
    </location>
</feature>
<dbReference type="EC" id="1.2.1.3" evidence="5"/>
<evidence type="ECO:0000256" key="3">
    <source>
        <dbReference type="ARBA" id="ARBA00023002"/>
    </source>
</evidence>
<sequence length="518" mass="56411">MIFGFTFMQDTLALLQIQAHNPSYSTGLHWGKPDTGAKHDIYSPIDAQLIASVQMASADDYEKVVHTAEKAFVEWRKVPAPKRGDIVRQIGDELRKHKAALGKLVSYEMGKIYQEGLGEVQEMIDICDFATGLARQLHGLTMHSERPEHRMYEQYHPLGIIGIISAFNFPVAVWSWNAMLAAICGNVCIWKPSEKTPLSAIACQRILAKVLEDNNLPEGIFNLIIGDASTGQRMAEDNRLPLISATGSTRMGKQVAKTVAGRLGKALLELGGNNAIIITPHADIEMAVRASVFGAVGTCGQRCTTTRRLIVHADVYESVREKLLHIYKRLPIGNPLNENKLVGPLIDKDAVQAFVSAIEKVKQEGGNVLTGGTVLSGEEYAAGTYVMPAIIEVKNEYPTVQEETFAPILYLIRYEGDVQSAIDIQNNVRQGLSSAIFSNHLHEAEAFLSSIGSDCGIANVNIGTSGAEIGGAFGGEKETGGGRESGSDAWKVYMRRQTNTINYGKTLPLAQGIKFEVV</sequence>
<comment type="similarity">
    <text evidence="1 7">Belongs to the aldehyde dehydrogenase family.</text>
</comment>
<gene>
    <name evidence="9" type="ORF">GXP67_15220</name>
</gene>
<evidence type="ECO:0000313" key="9">
    <source>
        <dbReference type="EMBL" id="QHT67891.1"/>
    </source>
</evidence>
<keyword evidence="3 7" id="KW-0560">Oxidoreductase</keyword>
<dbReference type="FunFam" id="3.40.309.10:FF:000018">
    <property type="entry name" value="Alpha-aminoadipic semialdehyde dehydrogenase"/>
    <property type="match status" value="1"/>
</dbReference>
<dbReference type="Pfam" id="PF00171">
    <property type="entry name" value="Aldedh"/>
    <property type="match status" value="1"/>
</dbReference>
<dbReference type="Proteomes" id="UP000480178">
    <property type="component" value="Chromosome"/>
</dbReference>
<dbReference type="GO" id="GO:0004029">
    <property type="term" value="F:aldehyde dehydrogenase (NAD+) activity"/>
    <property type="evidence" value="ECO:0007669"/>
    <property type="project" value="UniProtKB-EC"/>
</dbReference>
<dbReference type="PANTHER" id="PTHR43521:SF1">
    <property type="entry name" value="ALPHA-AMINOADIPIC SEMIALDEHYDE DEHYDROGENASE"/>
    <property type="match status" value="1"/>
</dbReference>
<evidence type="ECO:0000313" key="10">
    <source>
        <dbReference type="Proteomes" id="UP000480178"/>
    </source>
</evidence>
<dbReference type="Gene3D" id="3.40.605.10">
    <property type="entry name" value="Aldehyde Dehydrogenase, Chain A, domain 1"/>
    <property type="match status" value="1"/>
</dbReference>
<dbReference type="PROSITE" id="PS00687">
    <property type="entry name" value="ALDEHYDE_DEHYDR_GLU"/>
    <property type="match status" value="1"/>
</dbReference>
<dbReference type="KEGG" id="rhoz:GXP67_15220"/>
<evidence type="ECO:0000256" key="2">
    <source>
        <dbReference type="ARBA" id="ARBA00011881"/>
    </source>
</evidence>
<keyword evidence="10" id="KW-1185">Reference proteome</keyword>
<accession>A0A6C0GIL0</accession>
<evidence type="ECO:0000256" key="4">
    <source>
        <dbReference type="ARBA" id="ARBA00023027"/>
    </source>
</evidence>
<dbReference type="InterPro" id="IPR015590">
    <property type="entry name" value="Aldehyde_DH_dom"/>
</dbReference>
<dbReference type="InterPro" id="IPR044638">
    <property type="entry name" value="ALDH7A1-like"/>
</dbReference>
<dbReference type="CDD" id="cd07130">
    <property type="entry name" value="ALDH_F7_AASADH"/>
    <property type="match status" value="1"/>
</dbReference>
<dbReference type="InterPro" id="IPR029510">
    <property type="entry name" value="Ald_DH_CS_GLU"/>
</dbReference>
<comment type="subunit">
    <text evidence="2">Homotetramer.</text>
</comment>
<dbReference type="SUPFAM" id="SSF53720">
    <property type="entry name" value="ALDH-like"/>
    <property type="match status" value="1"/>
</dbReference>
<name>A0A6C0GIL0_9BACT</name>
<evidence type="ECO:0000256" key="6">
    <source>
        <dbReference type="PROSITE-ProRule" id="PRU10007"/>
    </source>
</evidence>
<dbReference type="InterPro" id="IPR016162">
    <property type="entry name" value="Ald_DH_N"/>
</dbReference>
<evidence type="ECO:0000256" key="1">
    <source>
        <dbReference type="ARBA" id="ARBA00009986"/>
    </source>
</evidence>
<evidence type="ECO:0000256" key="5">
    <source>
        <dbReference type="ARBA" id="ARBA00024226"/>
    </source>
</evidence>
<evidence type="ECO:0000259" key="8">
    <source>
        <dbReference type="Pfam" id="PF00171"/>
    </source>
</evidence>
<proteinExistence type="inferred from homology"/>
<dbReference type="InterPro" id="IPR016161">
    <property type="entry name" value="Ald_DH/histidinol_DH"/>
</dbReference>
<dbReference type="EMBL" id="CP048222">
    <property type="protein sequence ID" value="QHT67891.1"/>
    <property type="molecule type" value="Genomic_DNA"/>
</dbReference>
<feature type="domain" description="Aldehyde dehydrogenase" evidence="8">
    <location>
        <begin position="33"/>
        <end position="498"/>
    </location>
</feature>
<dbReference type="PANTHER" id="PTHR43521">
    <property type="entry name" value="ALPHA-AMINOADIPIC SEMIALDEHYDE DEHYDROGENASE"/>
    <property type="match status" value="1"/>
</dbReference>
<organism evidence="9 10">
    <name type="scientific">Rhodocytophaga rosea</name>
    <dbReference type="NCBI Taxonomy" id="2704465"/>
    <lineage>
        <taxon>Bacteria</taxon>
        <taxon>Pseudomonadati</taxon>
        <taxon>Bacteroidota</taxon>
        <taxon>Cytophagia</taxon>
        <taxon>Cytophagales</taxon>
        <taxon>Rhodocytophagaceae</taxon>
        <taxon>Rhodocytophaga</taxon>
    </lineage>
</organism>
<dbReference type="Gene3D" id="3.40.309.10">
    <property type="entry name" value="Aldehyde Dehydrogenase, Chain A, domain 2"/>
    <property type="match status" value="1"/>
</dbReference>